<organism evidence="1 2">
    <name type="scientific">Entomophthora muscae</name>
    <dbReference type="NCBI Taxonomy" id="34485"/>
    <lineage>
        <taxon>Eukaryota</taxon>
        <taxon>Fungi</taxon>
        <taxon>Fungi incertae sedis</taxon>
        <taxon>Zoopagomycota</taxon>
        <taxon>Entomophthoromycotina</taxon>
        <taxon>Entomophthoromycetes</taxon>
        <taxon>Entomophthorales</taxon>
        <taxon>Entomophthoraceae</taxon>
        <taxon>Entomophthora</taxon>
    </lineage>
</organism>
<gene>
    <name evidence="1" type="ORF">DSO57_1019523</name>
</gene>
<protein>
    <submittedName>
        <fullName evidence="1">Uncharacterized protein</fullName>
    </submittedName>
</protein>
<reference evidence="1" key="1">
    <citation type="submission" date="2022-04" db="EMBL/GenBank/DDBJ databases">
        <title>Genome of the entomopathogenic fungus Entomophthora muscae.</title>
        <authorList>
            <person name="Elya C."/>
            <person name="Lovett B.R."/>
            <person name="Lee E."/>
            <person name="Macias A.M."/>
            <person name="Hajek A.E."/>
            <person name="De Bivort B.L."/>
            <person name="Kasson M.T."/>
            <person name="De Fine Licht H.H."/>
            <person name="Stajich J.E."/>
        </authorList>
    </citation>
    <scope>NUCLEOTIDE SEQUENCE</scope>
    <source>
        <strain evidence="1">Berkeley</strain>
    </source>
</reference>
<keyword evidence="2" id="KW-1185">Reference proteome</keyword>
<dbReference type="EMBL" id="QTSX02000798">
    <property type="protein sequence ID" value="KAJ9084884.1"/>
    <property type="molecule type" value="Genomic_DNA"/>
</dbReference>
<comment type="caution">
    <text evidence="1">The sequence shown here is derived from an EMBL/GenBank/DDBJ whole genome shotgun (WGS) entry which is preliminary data.</text>
</comment>
<evidence type="ECO:0000313" key="1">
    <source>
        <dbReference type="EMBL" id="KAJ9084884.1"/>
    </source>
</evidence>
<evidence type="ECO:0000313" key="2">
    <source>
        <dbReference type="Proteomes" id="UP001165960"/>
    </source>
</evidence>
<name>A0ACC2UDL0_9FUNG</name>
<accession>A0ACC2UDL0</accession>
<proteinExistence type="predicted"/>
<sequence length="185" mass="21383">MSPLTFTLNLGFDPKSRKDGLKAMLHTIFFQRVFGHVRPREHQLEDLTYCLVDDDEVSHIIDSSVGDAIGRLEKNRTEAKVMILVEFNEKKFKKQWFTTVQEEICWERWELLIMQPSNSLSGKSYPLASYIMTVLNLVNSHKEHIPPITSKEKFVFPYKVAVNTVNEGNWADAIKRSVSHDDLLS</sequence>
<dbReference type="Proteomes" id="UP001165960">
    <property type="component" value="Unassembled WGS sequence"/>
</dbReference>